<protein>
    <submittedName>
        <fullName evidence="2">Pro-sigmaK processing inhibitor BofA</fullName>
    </submittedName>
</protein>
<dbReference type="Proteomes" id="UP000285138">
    <property type="component" value="Unassembled WGS sequence"/>
</dbReference>
<proteinExistence type="predicted"/>
<feature type="transmembrane region" description="Helical" evidence="1">
    <location>
        <begin position="65"/>
        <end position="85"/>
    </location>
</feature>
<sequence length="90" mass="9366">MEGLDYNALAAFAFAVLLIYLIGRLLVVPVKMIAKLLGNALAGGLLLLVFNLIGSPLGINLGVNIITALIVGMLGIPGLVMLVLIQRILG</sequence>
<dbReference type="AlphaFoldDB" id="A0A424Y9V6"/>
<keyword evidence="1" id="KW-1133">Transmembrane helix</keyword>
<feature type="transmembrane region" description="Helical" evidence="1">
    <location>
        <begin position="39"/>
        <end position="59"/>
    </location>
</feature>
<organism evidence="2 3">
    <name type="scientific">Candidatus Syntrophonatronum acetioxidans</name>
    <dbReference type="NCBI Taxonomy" id="1795816"/>
    <lineage>
        <taxon>Bacteria</taxon>
        <taxon>Bacillati</taxon>
        <taxon>Bacillota</taxon>
        <taxon>Clostridia</taxon>
        <taxon>Eubacteriales</taxon>
        <taxon>Syntrophomonadaceae</taxon>
        <taxon>Candidatus Syntrophonatronum</taxon>
    </lineage>
</organism>
<dbReference type="NCBIfam" id="TIGR02862">
    <property type="entry name" value="spore_BofA"/>
    <property type="match status" value="1"/>
</dbReference>
<accession>A0A424Y9V6</accession>
<keyword evidence="1" id="KW-0812">Transmembrane</keyword>
<evidence type="ECO:0000313" key="3">
    <source>
        <dbReference type="Proteomes" id="UP000285138"/>
    </source>
</evidence>
<evidence type="ECO:0000256" key="1">
    <source>
        <dbReference type="SAM" id="Phobius"/>
    </source>
</evidence>
<comment type="caution">
    <text evidence="2">The sequence shown here is derived from an EMBL/GenBank/DDBJ whole genome shotgun (WGS) entry which is preliminary data.</text>
</comment>
<name>A0A424Y9V6_9FIRM</name>
<dbReference type="InterPro" id="IPR010001">
    <property type="entry name" value="BofA"/>
</dbReference>
<evidence type="ECO:0000313" key="2">
    <source>
        <dbReference type="EMBL" id="RQD73252.1"/>
    </source>
</evidence>
<feature type="transmembrane region" description="Helical" evidence="1">
    <location>
        <begin position="6"/>
        <end position="27"/>
    </location>
</feature>
<reference evidence="2 3" key="1">
    <citation type="submission" date="2018-08" db="EMBL/GenBank/DDBJ databases">
        <title>The metabolism and importance of syntrophic acetate oxidation coupled to methane or sulfide production in haloalkaline environments.</title>
        <authorList>
            <person name="Timmers P.H.A."/>
            <person name="Vavourakis C.D."/>
            <person name="Sorokin D.Y."/>
            <person name="Sinninghe Damste J.S."/>
            <person name="Muyzer G."/>
            <person name="Stams A.J.M."/>
            <person name="Plugge C.M."/>
        </authorList>
    </citation>
    <scope>NUCLEOTIDE SEQUENCE [LARGE SCALE GENOMIC DNA]</scope>
    <source>
        <strain evidence="2">MSAO_Bac1</strain>
    </source>
</reference>
<dbReference type="EMBL" id="QZAA01000268">
    <property type="protein sequence ID" value="RQD73252.1"/>
    <property type="molecule type" value="Genomic_DNA"/>
</dbReference>
<gene>
    <name evidence="2" type="primary">bofA</name>
    <name evidence="2" type="ORF">D5R97_09680</name>
</gene>
<dbReference type="Pfam" id="PF07441">
    <property type="entry name" value="BofA"/>
    <property type="match status" value="1"/>
</dbReference>
<keyword evidence="1" id="KW-0472">Membrane</keyword>